<gene>
    <name evidence="7" type="primary">cbiA</name>
    <name evidence="10" type="ORF">RINTHH_1180</name>
</gene>
<dbReference type="NCBIfam" id="TIGR00379">
    <property type="entry name" value="cobB"/>
    <property type="match status" value="1"/>
</dbReference>
<dbReference type="CDD" id="cd05388">
    <property type="entry name" value="CobB_N"/>
    <property type="match status" value="1"/>
</dbReference>
<comment type="pathway">
    <text evidence="7">Cofactor biosynthesis; adenosylcobalamin biosynthesis; cob(II)yrinate a,c-diamide from sirohydrochlorin (anaerobic route): step 10/10.</text>
</comment>
<dbReference type="Proteomes" id="UP000053051">
    <property type="component" value="Unassembled WGS sequence"/>
</dbReference>
<comment type="miscellaneous">
    <text evidence="7">The a and c carboxylates of cobyrinate are activated for nucleophilic attack via formation of a phosphorylated intermediate by ATP. CbiA catalyzes first the amidation of the c-carboxylate, and then that of the a-carboxylate.</text>
</comment>
<evidence type="ECO:0000256" key="2">
    <source>
        <dbReference type="ARBA" id="ARBA00022598"/>
    </source>
</evidence>
<accession>M1WYX0</accession>
<dbReference type="InterPro" id="IPR027417">
    <property type="entry name" value="P-loop_NTPase"/>
</dbReference>
<comment type="cofactor">
    <cofactor evidence="1 7">
        <name>Mg(2+)</name>
        <dbReference type="ChEBI" id="CHEBI:18420"/>
    </cofactor>
</comment>
<dbReference type="SUPFAM" id="SSF52540">
    <property type="entry name" value="P-loop containing nucleoside triphosphate hydrolases"/>
    <property type="match status" value="1"/>
</dbReference>
<dbReference type="PANTHER" id="PTHR43873:SF1">
    <property type="entry name" value="COBYRINATE A,C-DIAMIDE SYNTHASE"/>
    <property type="match status" value="1"/>
</dbReference>
<dbReference type="GO" id="GO:0009236">
    <property type="term" value="P:cobalamin biosynthetic process"/>
    <property type="evidence" value="ECO:0007669"/>
    <property type="project" value="UniProtKB-UniRule"/>
</dbReference>
<comment type="catalytic activity">
    <reaction evidence="7">
        <text>cob(II)yrinate + 2 L-glutamine + 2 ATP + 2 H2O = cob(II)yrinate a,c diamide + 2 L-glutamate + 2 ADP + 2 phosphate + 2 H(+)</text>
        <dbReference type="Rhea" id="RHEA:26289"/>
        <dbReference type="ChEBI" id="CHEBI:15377"/>
        <dbReference type="ChEBI" id="CHEBI:15378"/>
        <dbReference type="ChEBI" id="CHEBI:29985"/>
        <dbReference type="ChEBI" id="CHEBI:30616"/>
        <dbReference type="ChEBI" id="CHEBI:43474"/>
        <dbReference type="ChEBI" id="CHEBI:58359"/>
        <dbReference type="ChEBI" id="CHEBI:58537"/>
        <dbReference type="ChEBI" id="CHEBI:58894"/>
        <dbReference type="ChEBI" id="CHEBI:456216"/>
        <dbReference type="EC" id="6.3.5.11"/>
    </reaction>
</comment>
<dbReference type="InterPro" id="IPR029062">
    <property type="entry name" value="Class_I_gatase-like"/>
</dbReference>
<evidence type="ECO:0000256" key="3">
    <source>
        <dbReference type="ARBA" id="ARBA00022741"/>
    </source>
</evidence>
<dbReference type="CDD" id="cd03130">
    <property type="entry name" value="GATase1_CobB"/>
    <property type="match status" value="1"/>
</dbReference>
<dbReference type="EC" id="6.3.5.11" evidence="7"/>
<keyword evidence="4 7" id="KW-0067">ATP-binding</keyword>
<name>M1WYX0_9NOST</name>
<keyword evidence="2 7" id="KW-0436">Ligase</keyword>
<keyword evidence="5 7" id="KW-0460">Magnesium</keyword>
<reference evidence="10 11" key="1">
    <citation type="submission" date="2012-05" db="EMBL/GenBank/DDBJ databases">
        <authorList>
            <person name="Hilton J."/>
        </authorList>
    </citation>
    <scope>NUCLEOTIDE SEQUENCE [LARGE SCALE GENOMIC DNA]</scope>
    <source>
        <strain evidence="10 11">HH01</strain>
    </source>
</reference>
<dbReference type="InterPro" id="IPR004484">
    <property type="entry name" value="CbiA/CobB_synth"/>
</dbReference>
<dbReference type="RefSeq" id="WP_008231547.1">
    <property type="nucleotide sequence ID" value="NZ_CAIY01000005.1"/>
</dbReference>
<evidence type="ECO:0000259" key="8">
    <source>
        <dbReference type="Pfam" id="PF01656"/>
    </source>
</evidence>
<evidence type="ECO:0000256" key="6">
    <source>
        <dbReference type="ARBA" id="ARBA00022962"/>
    </source>
</evidence>
<organism evidence="10 11">
    <name type="scientific">Richelia intracellularis HH01</name>
    <dbReference type="NCBI Taxonomy" id="1165094"/>
    <lineage>
        <taxon>Bacteria</taxon>
        <taxon>Bacillati</taxon>
        <taxon>Cyanobacteriota</taxon>
        <taxon>Cyanophyceae</taxon>
        <taxon>Nostocales</taxon>
        <taxon>Nostocaceae</taxon>
        <taxon>Richelia</taxon>
    </lineage>
</organism>
<dbReference type="PANTHER" id="PTHR43873">
    <property type="entry name" value="COBYRINATE A,C-DIAMIDE SYNTHASE"/>
    <property type="match status" value="1"/>
</dbReference>
<sequence>MSLIIAGVSSGVGKTTVTLALLASLHKRRVKVQSFKVGPDYIDPMFHRHITGYHCRNLDPILTSEIYIQECFHIYMQEVDYGLVEGAMGLFDGVKKYDSQESPNHFASTAHISRLLNLPILLVIDCSGLSSSVAAIAHGYCTLDTRINIVGVVLNRVKSDRHLSLLTDALETLNLPILGVLRQQDNIQIPDRHLGLIPINELPQVGEMISKFAHLGDCCFEWEKLLPLLQSEFKNFPYISYNQALITKHQATTIRIAVAYDLAFNFYYQDNLDLLKQLGAELIYWSPLRDTELPSNIHGMYFGGGFPEIFASSLSTNINALKSVKVALMSGIPTIAECGGLMYLCESIIDCEGNLWPMVGVLPHTSQMGKRLTLGYRCAVALEDSPLISVGGTIFGHEFHYSSLVNNTDKPLFQTYCYNSRKITGYEGLTGDFRLHASYIHLHWGANLEIPRRFLDYCYMANDKEKMKYEK</sequence>
<evidence type="ECO:0000313" key="11">
    <source>
        <dbReference type="Proteomes" id="UP000053051"/>
    </source>
</evidence>
<protein>
    <recommendedName>
        <fullName evidence="7">Cobyrinate a,c-diamide synthase</fullName>
        <ecNumber evidence="7">6.3.5.11</ecNumber>
    </recommendedName>
    <alternativeName>
        <fullName evidence="7">Cobyrinic acid a,c-diamide synthetase</fullName>
    </alternativeName>
</protein>
<dbReference type="InterPro" id="IPR002586">
    <property type="entry name" value="CobQ/CobB/MinD/ParA_Nub-bd_dom"/>
</dbReference>
<dbReference type="Pfam" id="PF01656">
    <property type="entry name" value="CbiA"/>
    <property type="match status" value="1"/>
</dbReference>
<feature type="domain" description="CobQ/CobB/MinD/ParA nucleotide binding" evidence="8">
    <location>
        <begin position="3"/>
        <end position="194"/>
    </location>
</feature>
<dbReference type="AlphaFoldDB" id="M1WYX0"/>
<feature type="domain" description="CobB/CobQ-like glutamine amidotransferase" evidence="9">
    <location>
        <begin position="255"/>
        <end position="446"/>
    </location>
</feature>
<feature type="site" description="Increases nucleophilicity of active site Cys" evidence="7">
    <location>
        <position position="441"/>
    </location>
</feature>
<evidence type="ECO:0000313" key="10">
    <source>
        <dbReference type="EMBL" id="CCH66273.1"/>
    </source>
</evidence>
<comment type="caution">
    <text evidence="10">The sequence shown here is derived from an EMBL/GenBank/DDBJ whole genome shotgun (WGS) entry which is preliminary data.</text>
</comment>
<dbReference type="EMBL" id="CAIY01000005">
    <property type="protein sequence ID" value="CCH66273.1"/>
    <property type="molecule type" value="Genomic_DNA"/>
</dbReference>
<dbReference type="HAMAP" id="MF_00027">
    <property type="entry name" value="CobB_CbiA"/>
    <property type="match status" value="1"/>
</dbReference>
<dbReference type="GO" id="GO:0042242">
    <property type="term" value="F:cobyrinic acid a,c-diamide synthase activity"/>
    <property type="evidence" value="ECO:0007669"/>
    <property type="project" value="UniProtKB-UniRule"/>
</dbReference>
<dbReference type="Gene3D" id="3.40.50.300">
    <property type="entry name" value="P-loop containing nucleotide triphosphate hydrolases"/>
    <property type="match status" value="1"/>
</dbReference>
<evidence type="ECO:0000256" key="1">
    <source>
        <dbReference type="ARBA" id="ARBA00001946"/>
    </source>
</evidence>
<reference evidence="11" key="2">
    <citation type="submission" date="2016-01" db="EMBL/GenBank/DDBJ databases">
        <title>Diatom-associated endosymboitic cyanobacterium lacks core nitrogen metabolism enzymes.</title>
        <authorList>
            <person name="Hilton J.A."/>
            <person name="Foster R.A."/>
            <person name="Tripp H.J."/>
            <person name="Carter B.J."/>
            <person name="Zehr J.P."/>
            <person name="Villareal T.A."/>
        </authorList>
    </citation>
    <scope>NUCLEOTIDE SEQUENCE [LARGE SCALE GENOMIC DNA]</scope>
    <source>
        <strain evidence="11">HH01</strain>
    </source>
</reference>
<evidence type="ECO:0000256" key="5">
    <source>
        <dbReference type="ARBA" id="ARBA00022842"/>
    </source>
</evidence>
<dbReference type="STRING" id="1165094.RINTHH_1180"/>
<comment type="function">
    <text evidence="7">Catalyzes the ATP-dependent amidation of the two carboxylate groups at positions a and c of cobyrinate, using either L-glutamine or ammonia as the nitrogen source.</text>
</comment>
<dbReference type="InterPro" id="IPR011698">
    <property type="entry name" value="GATase_3"/>
</dbReference>
<keyword evidence="6 7" id="KW-0315">Glutamine amidotransferase</keyword>
<proteinExistence type="inferred from homology"/>
<dbReference type="NCBIfam" id="NF002204">
    <property type="entry name" value="PRK01077.1"/>
    <property type="match status" value="1"/>
</dbReference>
<dbReference type="SUPFAM" id="SSF52317">
    <property type="entry name" value="Class I glutamine amidotransferase-like"/>
    <property type="match status" value="1"/>
</dbReference>
<keyword evidence="7" id="KW-0169">Cobalamin biosynthesis</keyword>
<feature type="active site" description="Nucleophile" evidence="7">
    <location>
        <position position="338"/>
    </location>
</feature>
<keyword evidence="11" id="KW-1185">Reference proteome</keyword>
<dbReference type="Gene3D" id="3.40.50.880">
    <property type="match status" value="1"/>
</dbReference>
<dbReference type="PROSITE" id="PS51274">
    <property type="entry name" value="GATASE_COBBQ"/>
    <property type="match status" value="1"/>
</dbReference>
<dbReference type="Pfam" id="PF07685">
    <property type="entry name" value="GATase_3"/>
    <property type="match status" value="1"/>
</dbReference>
<evidence type="ECO:0000256" key="4">
    <source>
        <dbReference type="ARBA" id="ARBA00022840"/>
    </source>
</evidence>
<comment type="domain">
    <text evidence="7">Comprises of two domains. The C-terminal domain contains the binding site for glutamine and catalyzes the hydrolysis of this substrate to glutamate and ammonia. The N-terminal domain is anticipated to bind ATP and cobyrinate and catalyzes the ultimate synthesis of the diamide product. The ammonia produced via the glutaminase domain is probably translocated to the adjacent domain via a molecular tunnel, where it reacts with an activated intermediate.</text>
</comment>
<evidence type="ECO:0000259" key="9">
    <source>
        <dbReference type="Pfam" id="PF07685"/>
    </source>
</evidence>
<dbReference type="GO" id="GO:0005524">
    <property type="term" value="F:ATP binding"/>
    <property type="evidence" value="ECO:0007669"/>
    <property type="project" value="UniProtKB-UniRule"/>
</dbReference>
<comment type="similarity">
    <text evidence="7">Belongs to the CobB/CbiA family.</text>
</comment>
<keyword evidence="3 7" id="KW-0547">Nucleotide-binding</keyword>
<evidence type="ECO:0000256" key="7">
    <source>
        <dbReference type="HAMAP-Rule" id="MF_00027"/>
    </source>
</evidence>
<dbReference type="OrthoDB" id="9764035at2"/>
<dbReference type="UniPathway" id="UPA00148">
    <property type="reaction ID" value="UER00231"/>
</dbReference>